<dbReference type="InterPro" id="IPR008266">
    <property type="entry name" value="Tyr_kinase_AS"/>
</dbReference>
<dbReference type="Gene3D" id="1.10.510.10">
    <property type="entry name" value="Transferase(Phosphotransferase) domain 1"/>
    <property type="match status" value="1"/>
</dbReference>
<feature type="compositionally biased region" description="Low complexity" evidence="5">
    <location>
        <begin position="295"/>
        <end position="315"/>
    </location>
</feature>
<proteinExistence type="predicted"/>
<keyword evidence="2" id="KW-0547">Nucleotide-binding</keyword>
<feature type="compositionally biased region" description="Low complexity" evidence="5">
    <location>
        <begin position="374"/>
        <end position="399"/>
    </location>
</feature>
<keyword evidence="8" id="KW-1185">Reference proteome</keyword>
<dbReference type="InterPro" id="IPR011009">
    <property type="entry name" value="Kinase-like_dom_sf"/>
</dbReference>
<evidence type="ECO:0000256" key="5">
    <source>
        <dbReference type="SAM" id="MobiDB-lite"/>
    </source>
</evidence>
<evidence type="ECO:0000259" key="6">
    <source>
        <dbReference type="PROSITE" id="PS50011"/>
    </source>
</evidence>
<keyword evidence="3 7" id="KW-0418">Kinase</keyword>
<dbReference type="SUPFAM" id="SSF56112">
    <property type="entry name" value="Protein kinase-like (PK-like)"/>
    <property type="match status" value="1"/>
</dbReference>
<keyword evidence="4" id="KW-0067">ATP-binding</keyword>
<feature type="domain" description="Protein kinase" evidence="6">
    <location>
        <begin position="18"/>
        <end position="270"/>
    </location>
</feature>
<organism evidence="7 8">
    <name type="scientific">Nonomuraea soli</name>
    <dbReference type="NCBI Taxonomy" id="1032476"/>
    <lineage>
        <taxon>Bacteria</taxon>
        <taxon>Bacillati</taxon>
        <taxon>Actinomycetota</taxon>
        <taxon>Actinomycetes</taxon>
        <taxon>Streptosporangiales</taxon>
        <taxon>Streptosporangiaceae</taxon>
        <taxon>Nonomuraea</taxon>
    </lineage>
</organism>
<reference evidence="7 8" key="1">
    <citation type="submission" date="2020-07" db="EMBL/GenBank/DDBJ databases">
        <title>Genomic Encyclopedia of Type Strains, Phase IV (KMG-IV): sequencing the most valuable type-strain genomes for metagenomic binning, comparative biology and taxonomic classification.</title>
        <authorList>
            <person name="Goeker M."/>
        </authorList>
    </citation>
    <scope>NUCLEOTIDE SEQUENCE [LARGE SCALE GENOMIC DNA]</scope>
    <source>
        <strain evidence="7 8">DSM 45533</strain>
    </source>
</reference>
<dbReference type="Proteomes" id="UP000530928">
    <property type="component" value="Unassembled WGS sequence"/>
</dbReference>
<keyword evidence="1" id="KW-0808">Transferase</keyword>
<evidence type="ECO:0000256" key="4">
    <source>
        <dbReference type="ARBA" id="ARBA00022840"/>
    </source>
</evidence>
<comment type="caution">
    <text evidence="7">The sequence shown here is derived from an EMBL/GenBank/DDBJ whole genome shotgun (WGS) entry which is preliminary data.</text>
</comment>
<dbReference type="InterPro" id="IPR000719">
    <property type="entry name" value="Prot_kinase_dom"/>
</dbReference>
<feature type="region of interest" description="Disordered" evidence="5">
    <location>
        <begin position="451"/>
        <end position="494"/>
    </location>
</feature>
<evidence type="ECO:0000256" key="1">
    <source>
        <dbReference type="ARBA" id="ARBA00022679"/>
    </source>
</evidence>
<dbReference type="RefSeq" id="WP_181614868.1">
    <property type="nucleotide sequence ID" value="NZ_BAABAM010000007.1"/>
</dbReference>
<dbReference type="SUPFAM" id="SSF82171">
    <property type="entry name" value="DPP6 N-terminal domain-like"/>
    <property type="match status" value="1"/>
</dbReference>
<dbReference type="PROSITE" id="PS00109">
    <property type="entry name" value="PROTEIN_KINASE_TYR"/>
    <property type="match status" value="1"/>
</dbReference>
<name>A0A7W0HUG5_9ACTN</name>
<dbReference type="Gene3D" id="3.30.200.20">
    <property type="entry name" value="Phosphorylase Kinase, domain 1"/>
    <property type="match status" value="1"/>
</dbReference>
<dbReference type="Pfam" id="PF00069">
    <property type="entry name" value="Pkinase"/>
    <property type="match status" value="1"/>
</dbReference>
<feature type="region of interest" description="Disordered" evidence="5">
    <location>
        <begin position="274"/>
        <end position="422"/>
    </location>
</feature>
<evidence type="ECO:0000256" key="2">
    <source>
        <dbReference type="ARBA" id="ARBA00022741"/>
    </source>
</evidence>
<dbReference type="GO" id="GO:0005524">
    <property type="term" value="F:ATP binding"/>
    <property type="evidence" value="ECO:0007669"/>
    <property type="project" value="UniProtKB-KW"/>
</dbReference>
<accession>A0A7W0HUG5</accession>
<feature type="compositionally biased region" description="Low complexity" evidence="5">
    <location>
        <begin position="468"/>
        <end position="480"/>
    </location>
</feature>
<sequence>MPSYTPRRPEDPERLGGYELRGRLGEGGQGVVYVGADERGELVAIKWLRPHLSGDTVAAERFVREASVAQRVAPFCTARCLSTGMQDGRPYIVSEYIDGPTLHQVVTQQGPRSGPALHRLAIGTVTALAAIHQAGIVHRDFSPANVLLASEGPRVIDFGIARALDMTSITSSPVGTPSYMSPEQIMAHPAGPPSDMFAWASTMVYAATGRGPFPGDSVPAIIHQVLNNEPDLSGLSGTLRELVGACLSKDPARRPTAEQVIMALVGQPMQLSEAASVASGQGPLPGAPMVPQHHSWPPSGTGQPSPQQAPQSWPPSGGGPQAPHTWPPAGSGAQAPHTWPPAGGGRPAPQSWPPAGSGPQAQQAWPGAEGGGQPAQQAWPSPSGGAQQQWHQPGHQEQAWASPGATAAGNAPWSVPSVPERRSRGPVVAGIAASLAVVATVVAVVVAVQSNRGTPTPSPSPMAAGSQATPSPSETTQATPSPSPTPQRISTTGLVTVDLPDTGVKIYEHPSDAVRLTTYTVRDSVSKNAIYYPRESLTGGFTRRGDDWEALLSPDGRWEASRGKQYTQNNRDSVKITDKASGESFVVETAKKPQSGYLEIWSKDSGKLLVNIGKPVKDGWQSTGFAIVDIESRTAQVATLRESSLRDIRYGFDGEQDGVVALHPDTDTQALRFFDRSGQRVRRVPNVGSSVAGFLFSPSGRLFQTTCPGLGSSDHCVYDAATGGEVERFASACTGDSWWYDEQHLVCWAGLSGGGSEIRVIDFTGEKVRVLAELSKTDDNVSVFYTFR</sequence>
<evidence type="ECO:0000313" key="7">
    <source>
        <dbReference type="EMBL" id="MBA2896153.1"/>
    </source>
</evidence>
<dbReference type="AlphaFoldDB" id="A0A7W0HUG5"/>
<dbReference type="GO" id="GO:0004674">
    <property type="term" value="F:protein serine/threonine kinase activity"/>
    <property type="evidence" value="ECO:0007669"/>
    <property type="project" value="UniProtKB-KW"/>
</dbReference>
<dbReference type="EMBL" id="JACDUR010000008">
    <property type="protein sequence ID" value="MBA2896153.1"/>
    <property type="molecule type" value="Genomic_DNA"/>
</dbReference>
<gene>
    <name evidence="7" type="ORF">HNR30_007544</name>
</gene>
<dbReference type="CDD" id="cd14014">
    <property type="entry name" value="STKc_PknB_like"/>
    <property type="match status" value="1"/>
</dbReference>
<protein>
    <submittedName>
        <fullName evidence="7">Serine/threonine protein kinase</fullName>
    </submittedName>
</protein>
<feature type="compositionally biased region" description="Low complexity" evidence="5">
    <location>
        <begin position="353"/>
        <end position="367"/>
    </location>
</feature>
<dbReference type="PROSITE" id="PS50011">
    <property type="entry name" value="PROTEIN_KINASE_DOM"/>
    <property type="match status" value="1"/>
</dbReference>
<dbReference type="PANTHER" id="PTHR43289:SF34">
    <property type="entry name" value="SERINE_THREONINE-PROTEIN KINASE YBDM-RELATED"/>
    <property type="match status" value="1"/>
</dbReference>
<keyword evidence="7" id="KW-0723">Serine/threonine-protein kinase</keyword>
<evidence type="ECO:0000313" key="8">
    <source>
        <dbReference type="Proteomes" id="UP000530928"/>
    </source>
</evidence>
<evidence type="ECO:0000256" key="3">
    <source>
        <dbReference type="ARBA" id="ARBA00022777"/>
    </source>
</evidence>
<dbReference type="PANTHER" id="PTHR43289">
    <property type="entry name" value="MITOGEN-ACTIVATED PROTEIN KINASE KINASE KINASE 20-RELATED"/>
    <property type="match status" value="1"/>
</dbReference>